<evidence type="ECO:0000256" key="8">
    <source>
        <dbReference type="ARBA" id="ARBA00023136"/>
    </source>
</evidence>
<keyword evidence="8 9" id="KW-0472">Membrane</keyword>
<evidence type="ECO:0000256" key="5">
    <source>
        <dbReference type="ARBA" id="ARBA00022573"/>
    </source>
</evidence>
<dbReference type="InterPro" id="IPR004485">
    <property type="entry name" value="Cobalamin_biosynth_CobD/CbiB"/>
</dbReference>
<dbReference type="Pfam" id="PF03186">
    <property type="entry name" value="CobD_Cbib"/>
    <property type="match status" value="1"/>
</dbReference>
<evidence type="ECO:0000256" key="7">
    <source>
        <dbReference type="ARBA" id="ARBA00022989"/>
    </source>
</evidence>
<feature type="transmembrane region" description="Helical" evidence="9">
    <location>
        <begin position="55"/>
        <end position="76"/>
    </location>
</feature>
<keyword evidence="7 9" id="KW-1133">Transmembrane helix</keyword>
<keyword evidence="11" id="KW-1185">Reference proteome</keyword>
<evidence type="ECO:0000256" key="2">
    <source>
        <dbReference type="ARBA" id="ARBA00004953"/>
    </source>
</evidence>
<protein>
    <recommendedName>
        <fullName evidence="9">Cobalamin biosynthesis protein CobD</fullName>
    </recommendedName>
</protein>
<dbReference type="EMBL" id="JAHCVK010000001">
    <property type="protein sequence ID" value="MBT0652219.1"/>
    <property type="molecule type" value="Genomic_DNA"/>
</dbReference>
<comment type="function">
    <text evidence="9">Converts cobyric acid to cobinamide by the addition of aminopropanol on the F carboxylic group.</text>
</comment>
<dbReference type="PANTHER" id="PTHR34308:SF1">
    <property type="entry name" value="COBALAMIN BIOSYNTHESIS PROTEIN CBIB"/>
    <property type="match status" value="1"/>
</dbReference>
<keyword evidence="4 9" id="KW-1003">Cell membrane</keyword>
<evidence type="ECO:0000256" key="6">
    <source>
        <dbReference type="ARBA" id="ARBA00022692"/>
    </source>
</evidence>
<evidence type="ECO:0000256" key="3">
    <source>
        <dbReference type="ARBA" id="ARBA00006263"/>
    </source>
</evidence>
<sequence length="320" mass="34245">MIVHFPQTTAVILAAIILDLLLGDPRWFPHPVVGIGRLITFLEPRLRRLIPSERAAGFVLLVMTVGITAGLAFALLRGAYSLNAGVGFVVAVVLAWSCLAARSLHRESRLVADALERGDIGAARRSLSCIVGRDTAALEEPEIWRGVVETVAENSSDGVIAPLLCLMLGGPPLALAYKAVNTLDSMVGYRNERYLQFGWASARFDDLVNWLPARLTGLLMVAAAPLVGLSGTNAWRIMRRDGRNHSSPNSGIPEAAAAGALGVQLGGTNFYFGKPVEKPTIGDPEKPLGLAAYRGVVRLMYGSLFLLVGVWIAMRGIALL</sequence>
<keyword evidence="6 9" id="KW-0812">Transmembrane</keyword>
<comment type="pathway">
    <text evidence="2 9">Cofactor biosynthesis; adenosylcobalamin biosynthesis.</text>
</comment>
<evidence type="ECO:0000256" key="1">
    <source>
        <dbReference type="ARBA" id="ARBA00004651"/>
    </source>
</evidence>
<gene>
    <name evidence="9 10" type="primary">cobD</name>
    <name evidence="10" type="ORF">KI810_04070</name>
</gene>
<name>A0ABS5SA23_9BACT</name>
<dbReference type="NCBIfam" id="TIGR00380">
    <property type="entry name" value="cobal_cbiB"/>
    <property type="match status" value="1"/>
</dbReference>
<feature type="transmembrane region" description="Helical" evidence="9">
    <location>
        <begin position="82"/>
        <end position="101"/>
    </location>
</feature>
<feature type="transmembrane region" description="Helical" evidence="9">
    <location>
        <begin position="296"/>
        <end position="314"/>
    </location>
</feature>
<evidence type="ECO:0000313" key="10">
    <source>
        <dbReference type="EMBL" id="MBT0652219.1"/>
    </source>
</evidence>
<dbReference type="PANTHER" id="PTHR34308">
    <property type="entry name" value="COBALAMIN BIOSYNTHESIS PROTEIN CBIB"/>
    <property type="match status" value="1"/>
</dbReference>
<keyword evidence="5 9" id="KW-0169">Cobalamin biosynthesis</keyword>
<evidence type="ECO:0000256" key="9">
    <source>
        <dbReference type="HAMAP-Rule" id="MF_00024"/>
    </source>
</evidence>
<feature type="transmembrane region" description="Helical" evidence="9">
    <location>
        <begin position="215"/>
        <end position="235"/>
    </location>
</feature>
<feature type="transmembrane region" description="Helical" evidence="9">
    <location>
        <begin position="159"/>
        <end position="180"/>
    </location>
</feature>
<dbReference type="Proteomes" id="UP000756860">
    <property type="component" value="Unassembled WGS sequence"/>
</dbReference>
<comment type="similarity">
    <text evidence="3 9">Belongs to the CobD/CbiB family.</text>
</comment>
<comment type="subcellular location">
    <subcellularLocation>
        <location evidence="1 9">Cell membrane</location>
        <topology evidence="1 9">Multi-pass membrane protein</topology>
    </subcellularLocation>
</comment>
<evidence type="ECO:0000256" key="4">
    <source>
        <dbReference type="ARBA" id="ARBA00022475"/>
    </source>
</evidence>
<accession>A0ABS5SA23</accession>
<comment type="caution">
    <text evidence="10">The sequence shown here is derived from an EMBL/GenBank/DDBJ whole genome shotgun (WGS) entry which is preliminary data.</text>
</comment>
<evidence type="ECO:0000313" key="11">
    <source>
        <dbReference type="Proteomes" id="UP000756860"/>
    </source>
</evidence>
<reference evidence="10 11" key="1">
    <citation type="submission" date="2021-05" db="EMBL/GenBank/DDBJ databases">
        <title>The draft genome of Geobacter luticola JCM 17780.</title>
        <authorList>
            <person name="Xu Z."/>
            <person name="Masuda Y."/>
            <person name="Itoh H."/>
            <person name="Senoo K."/>
        </authorList>
    </citation>
    <scope>NUCLEOTIDE SEQUENCE [LARGE SCALE GENOMIC DNA]</scope>
    <source>
        <strain evidence="10 11">JCM 17780</strain>
    </source>
</reference>
<organism evidence="10 11">
    <name type="scientific">Geomobilimonas luticola</name>
    <dbReference type="NCBI Taxonomy" id="1114878"/>
    <lineage>
        <taxon>Bacteria</taxon>
        <taxon>Pseudomonadati</taxon>
        <taxon>Thermodesulfobacteriota</taxon>
        <taxon>Desulfuromonadia</taxon>
        <taxon>Geobacterales</taxon>
        <taxon>Geobacteraceae</taxon>
        <taxon>Geomobilimonas</taxon>
    </lineage>
</organism>
<proteinExistence type="inferred from homology"/>
<dbReference type="HAMAP" id="MF_00024">
    <property type="entry name" value="CobD_CbiB"/>
    <property type="match status" value="1"/>
</dbReference>